<gene>
    <name evidence="1" type="ORF">DM484_18805</name>
</gene>
<dbReference type="EMBL" id="QJPH01000384">
    <property type="protein sequence ID" value="PZN75458.1"/>
    <property type="molecule type" value="Genomic_DNA"/>
</dbReference>
<protein>
    <submittedName>
        <fullName evidence="1">Uncharacterized protein</fullName>
    </submittedName>
</protein>
<proteinExistence type="predicted"/>
<dbReference type="AlphaFoldDB" id="A0A2W4R5V8"/>
<organism evidence="1 2">
    <name type="scientific">Candidatus Methylumidiphilus alinenensis</name>
    <dbReference type="NCBI Taxonomy" id="2202197"/>
    <lineage>
        <taxon>Bacteria</taxon>
        <taxon>Pseudomonadati</taxon>
        <taxon>Pseudomonadota</taxon>
        <taxon>Gammaproteobacteria</taxon>
        <taxon>Methylococcales</taxon>
        <taxon>Candidatus Methylumidiphilus</taxon>
    </lineage>
</organism>
<name>A0A2W4R5V8_9GAMM</name>
<accession>A0A2W4R5V8</accession>
<evidence type="ECO:0000313" key="1">
    <source>
        <dbReference type="EMBL" id="PZN75458.1"/>
    </source>
</evidence>
<dbReference type="Proteomes" id="UP000249396">
    <property type="component" value="Unassembled WGS sequence"/>
</dbReference>
<sequence length="83" mass="9671">MHPVAMEGNKPPPYKYLIQAIFSPEFHLPVFCVKKSTNFLTALKLVTRSQYDEHLDKDVIKSTSRKVIGKKQITIEQINYEDY</sequence>
<reference evidence="1 2" key="1">
    <citation type="journal article" date="2018" name="Aquat. Microb. Ecol.">
        <title>Gammaproteobacterial methanotrophs dominate.</title>
        <authorList>
            <person name="Rissanen A.J."/>
            <person name="Saarenheimo J."/>
            <person name="Tiirola M."/>
            <person name="Peura S."/>
            <person name="Aalto S.L."/>
            <person name="Karvinen A."/>
            <person name="Nykanen H."/>
        </authorList>
    </citation>
    <scope>NUCLEOTIDE SEQUENCE [LARGE SCALE GENOMIC DNA]</scope>
    <source>
        <strain evidence="1">AMbin10</strain>
    </source>
</reference>
<evidence type="ECO:0000313" key="2">
    <source>
        <dbReference type="Proteomes" id="UP000249396"/>
    </source>
</evidence>
<comment type="caution">
    <text evidence="1">The sequence shown here is derived from an EMBL/GenBank/DDBJ whole genome shotgun (WGS) entry which is preliminary data.</text>
</comment>